<feature type="chain" id="PRO_5036841605" description="DUF1579 domain-containing protein" evidence="1">
    <location>
        <begin position="23"/>
        <end position="182"/>
    </location>
</feature>
<dbReference type="AlphaFoldDB" id="A0A939J4Z5"/>
<dbReference type="Proteomes" id="UP000664096">
    <property type="component" value="Unassembled WGS sequence"/>
</dbReference>
<accession>A0A939J4Z5</accession>
<sequence>MKTLIFAGVIAAGFTLATAAVASPCGLRAESYIGDHETDIEGKWKLEWTKGLLTVSGRPQAMETLPPTMVMRLSLEEDHLQLRGETVKRDFAVYWDQTTQASFDPREDDPDPLATVNTQEMEILYDCKVEDMPFLRGQSVGTGKGPVTDLYLWMASADQMVGLSVAETGPATARLQFVLTRE</sequence>
<dbReference type="EMBL" id="JAEKJZ010000003">
    <property type="protein sequence ID" value="MBN9672147.1"/>
    <property type="molecule type" value="Genomic_DNA"/>
</dbReference>
<evidence type="ECO:0008006" key="4">
    <source>
        <dbReference type="Google" id="ProtNLM"/>
    </source>
</evidence>
<protein>
    <recommendedName>
        <fullName evidence="4">DUF1579 domain-containing protein</fullName>
    </recommendedName>
</protein>
<reference evidence="2" key="1">
    <citation type="submission" date="2020-12" db="EMBL/GenBank/DDBJ databases">
        <title>Oil enriched cultivation method for isolating marine PHA-producing bacteria.</title>
        <authorList>
            <person name="Zheng W."/>
            <person name="Yu S."/>
            <person name="Huang Y."/>
        </authorList>
    </citation>
    <scope>NUCLEOTIDE SEQUENCE</scope>
    <source>
        <strain evidence="2">SY-2-12</strain>
    </source>
</reference>
<feature type="signal peptide" evidence="1">
    <location>
        <begin position="1"/>
        <end position="22"/>
    </location>
</feature>
<evidence type="ECO:0000313" key="3">
    <source>
        <dbReference type="Proteomes" id="UP000664096"/>
    </source>
</evidence>
<evidence type="ECO:0000256" key="1">
    <source>
        <dbReference type="SAM" id="SignalP"/>
    </source>
</evidence>
<name>A0A939J4Z5_9HYPH</name>
<gene>
    <name evidence="2" type="ORF">JF539_17475</name>
</gene>
<proteinExistence type="predicted"/>
<comment type="caution">
    <text evidence="2">The sequence shown here is derived from an EMBL/GenBank/DDBJ whole genome shotgun (WGS) entry which is preliminary data.</text>
</comment>
<keyword evidence="1" id="KW-0732">Signal</keyword>
<organism evidence="2 3">
    <name type="scientific">Roseibium aggregatum</name>
    <dbReference type="NCBI Taxonomy" id="187304"/>
    <lineage>
        <taxon>Bacteria</taxon>
        <taxon>Pseudomonadati</taxon>
        <taxon>Pseudomonadota</taxon>
        <taxon>Alphaproteobacteria</taxon>
        <taxon>Hyphomicrobiales</taxon>
        <taxon>Stappiaceae</taxon>
        <taxon>Roseibium</taxon>
    </lineage>
</organism>
<dbReference type="RefSeq" id="WP_207141974.1">
    <property type="nucleotide sequence ID" value="NZ_JAEKJZ010000003.1"/>
</dbReference>
<evidence type="ECO:0000313" key="2">
    <source>
        <dbReference type="EMBL" id="MBN9672147.1"/>
    </source>
</evidence>